<evidence type="ECO:0000313" key="4">
    <source>
        <dbReference type="Proteomes" id="UP000660380"/>
    </source>
</evidence>
<dbReference type="PROSITE" id="PS51257">
    <property type="entry name" value="PROKAR_LIPOPROTEIN"/>
    <property type="match status" value="1"/>
</dbReference>
<evidence type="ECO:0000313" key="3">
    <source>
        <dbReference type="EMBL" id="MBD2605738.1"/>
    </source>
</evidence>
<gene>
    <name evidence="3" type="ORF">H6G81_14680</name>
</gene>
<feature type="region of interest" description="Disordered" evidence="1">
    <location>
        <begin position="28"/>
        <end position="80"/>
    </location>
</feature>
<name>A0ABR8GRG9_9CYAN</name>
<comment type="caution">
    <text evidence="3">The sequence shown here is derived from an EMBL/GenBank/DDBJ whole genome shotgun (WGS) entry which is preliminary data.</text>
</comment>
<proteinExistence type="predicted"/>
<protein>
    <recommendedName>
        <fullName evidence="5">Lipoprotein</fullName>
    </recommendedName>
</protein>
<evidence type="ECO:0008006" key="5">
    <source>
        <dbReference type="Google" id="ProtNLM"/>
    </source>
</evidence>
<evidence type="ECO:0000256" key="1">
    <source>
        <dbReference type="SAM" id="MobiDB-lite"/>
    </source>
</evidence>
<keyword evidence="4" id="KW-1185">Reference proteome</keyword>
<feature type="compositionally biased region" description="Basic and acidic residues" evidence="1">
    <location>
        <begin position="53"/>
        <end position="73"/>
    </location>
</feature>
<organism evidence="3 4">
    <name type="scientific">Scytonema hofmannii FACHB-248</name>
    <dbReference type="NCBI Taxonomy" id="1842502"/>
    <lineage>
        <taxon>Bacteria</taxon>
        <taxon>Bacillati</taxon>
        <taxon>Cyanobacteriota</taxon>
        <taxon>Cyanophyceae</taxon>
        <taxon>Nostocales</taxon>
        <taxon>Scytonemataceae</taxon>
        <taxon>Scytonema</taxon>
    </lineage>
</organism>
<sequence length="173" mass="18587">MKVLKTSLIALGSASLLFLGACSGGNQAANSQSTTASSTTETAAKTETAASYGEKHTEGDGHKEHSKDSKDGHSGQVVQSGKYHLEFKPEIVKDSTHLDITVHGEQDKAITDAKLTAQVQLPDGSNKTLQVPYNTEEKQYTAKLPATATGDYKVVLQTDIKGEKFNGRFNFKR</sequence>
<accession>A0ABR8GRG9</accession>
<dbReference type="RefSeq" id="WP_029631098.1">
    <property type="nucleotide sequence ID" value="NZ_JACJTA010000028.1"/>
</dbReference>
<keyword evidence="2" id="KW-0732">Signal</keyword>
<feature type="chain" id="PRO_5045754321" description="Lipoprotein" evidence="2">
    <location>
        <begin position="29"/>
        <end position="173"/>
    </location>
</feature>
<reference evidence="3 4" key="1">
    <citation type="journal article" date="2020" name="ISME J.">
        <title>Comparative genomics reveals insights into cyanobacterial evolution and habitat adaptation.</title>
        <authorList>
            <person name="Chen M.Y."/>
            <person name="Teng W.K."/>
            <person name="Zhao L."/>
            <person name="Hu C.X."/>
            <person name="Zhou Y.K."/>
            <person name="Han B.P."/>
            <person name="Song L.R."/>
            <person name="Shu W.S."/>
        </authorList>
    </citation>
    <scope>NUCLEOTIDE SEQUENCE [LARGE SCALE GENOMIC DNA]</scope>
    <source>
        <strain evidence="3 4">FACHB-248</strain>
    </source>
</reference>
<feature type="compositionally biased region" description="Low complexity" evidence="1">
    <location>
        <begin position="28"/>
        <end position="51"/>
    </location>
</feature>
<dbReference type="Proteomes" id="UP000660380">
    <property type="component" value="Unassembled WGS sequence"/>
</dbReference>
<feature type="signal peptide" evidence="2">
    <location>
        <begin position="1"/>
        <end position="28"/>
    </location>
</feature>
<evidence type="ECO:0000256" key="2">
    <source>
        <dbReference type="SAM" id="SignalP"/>
    </source>
</evidence>
<dbReference type="EMBL" id="JACJTA010000028">
    <property type="protein sequence ID" value="MBD2605738.1"/>
    <property type="molecule type" value="Genomic_DNA"/>
</dbReference>